<dbReference type="SMART" id="SM00869">
    <property type="entry name" value="Autotransporter"/>
    <property type="match status" value="1"/>
</dbReference>
<dbReference type="PROSITE" id="PS51208">
    <property type="entry name" value="AUTOTRANSPORTER"/>
    <property type="match status" value="1"/>
</dbReference>
<evidence type="ECO:0000256" key="1">
    <source>
        <dbReference type="SAM" id="MobiDB-lite"/>
    </source>
</evidence>
<feature type="chain" id="PRO_5031402368" description="Autotransporter domain-containing protein" evidence="2">
    <location>
        <begin position="23"/>
        <end position="1062"/>
    </location>
</feature>
<feature type="signal peptide" evidence="2">
    <location>
        <begin position="1"/>
        <end position="22"/>
    </location>
</feature>
<dbReference type="SUPFAM" id="SSF103515">
    <property type="entry name" value="Autotransporter"/>
    <property type="match status" value="1"/>
</dbReference>
<accession>A0A7W9FE56</accession>
<proteinExistence type="predicted"/>
<sequence length="1062" mass="107664">MRILLATAVALAPLLAAAGAQAQVVISTQRTTPILTSNATGTAADSIRFASGGGVAITSGTAVTIDSSHSVTTETGSVISLNNSADGATGILVNGGNTANLTLAGQISVTDSIGDYPDTDNDGDLDGPFATGNGRYGVRVVGTAPVTGNIIAETGSTILVEGNNSYGLSLETGLIGNLNNFGTIRAVGDNSVAVRTTGAVTGNVTVAGAVSGVGANASGAVIGGDVSGRLTLQGEISATGYRYTTRGSDTFIGRLDADDLLQGGSAVVIAGNVAGGVVFDTPPADRDTANADEDADGRPDAQEGNATINSFGAAPAVSVGSATRAITLGVVGPDANAYGFINRGQINGQGVYDGVAGNAVRFGVDGGRAVTINGGVLNTGTVAALASGANATAFRFGSGVTTPRFDNNGTITAGSATAVAGEVTAVQIDTGASLPAFSNSGSLLSTTGGGVANATVLRDLSGTLRTITNTGSFQSNVVANAANDPITGVATAIDVRANTSGVTITQSGVLTPAPATGQPAIVDTDGDGVSDATEPLIAGRILLGSGADTVNVQNGSILGDIAFGNGADRLSITGGALVRGAISDTDGLLAIDVANGTLEARQTGQLNLTSLNVGAQADLLVTLDASSALATGFRVNGTATLASGAGLGVRFASLINAPRRFTIIDANTLNFSAIDTAGVQANSPYLFVVNAGADVAAGDVFVDVRRRTADEANLIAVERQAFDAFYAALDDNDALLNVFLNQTDREGFINLFEQTLPDHSGGPLLSLASGVDAVTRALTGRNASAAPGETSAWLQEINFYADKDKTDTYGFRSEGFGIAGGVERGTGLGAVGVSLAFTSSDLEDPEAEAEEVLSASLIELGLYWRAQGRNWTTWARAAGGYASFEANRAFVGEGLNLSNNSEWHGFTLAAAAGASYERNFGRLNIRPEGYVEYFGLNEEDRVEEGVGDGFDLEIDERDGHMFAAVAAVNVGYGFGKDGWIRPEVRLGWRQNISVDPGETIGRFASGGPDFRLTPNSIEGGGPIAGFRLGVGNELGLLSIAADAEMLEDYVRYTLLLRASFRF</sequence>
<feature type="domain" description="Autotransporter" evidence="3">
    <location>
        <begin position="785"/>
        <end position="1062"/>
    </location>
</feature>
<keyword evidence="2" id="KW-0732">Signal</keyword>
<reference evidence="4 5" key="1">
    <citation type="submission" date="2020-08" db="EMBL/GenBank/DDBJ databases">
        <title>Genomic Encyclopedia of Type Strains, Phase IV (KMG-IV): sequencing the most valuable type-strain genomes for metagenomic binning, comparative biology and taxonomic classification.</title>
        <authorList>
            <person name="Goeker M."/>
        </authorList>
    </citation>
    <scope>NUCLEOTIDE SEQUENCE [LARGE SCALE GENOMIC DNA]</scope>
    <source>
        <strain evidence="4 5">DSM 4737</strain>
    </source>
</reference>
<gene>
    <name evidence="4" type="ORF">GGR13_001499</name>
</gene>
<name>A0A7W9FE56_9CAUL</name>
<dbReference type="InterPro" id="IPR036709">
    <property type="entry name" value="Autotransporte_beta_dom_sf"/>
</dbReference>
<dbReference type="Proteomes" id="UP000545037">
    <property type="component" value="Unassembled WGS sequence"/>
</dbReference>
<comment type="caution">
    <text evidence="4">The sequence shown here is derived from an EMBL/GenBank/DDBJ whole genome shotgun (WGS) entry which is preliminary data.</text>
</comment>
<keyword evidence="5" id="KW-1185">Reference proteome</keyword>
<dbReference type="RefSeq" id="WP_183212861.1">
    <property type="nucleotide sequence ID" value="NZ_JACHOR010000002.1"/>
</dbReference>
<evidence type="ECO:0000313" key="4">
    <source>
        <dbReference type="EMBL" id="MBB5745915.1"/>
    </source>
</evidence>
<protein>
    <recommendedName>
        <fullName evidence="3">Autotransporter domain-containing protein</fullName>
    </recommendedName>
</protein>
<dbReference type="AlphaFoldDB" id="A0A7W9FE56"/>
<organism evidence="4 5">
    <name type="scientific">Brevundimonas variabilis</name>
    <dbReference type="NCBI Taxonomy" id="74312"/>
    <lineage>
        <taxon>Bacteria</taxon>
        <taxon>Pseudomonadati</taxon>
        <taxon>Pseudomonadota</taxon>
        <taxon>Alphaproteobacteria</taxon>
        <taxon>Caulobacterales</taxon>
        <taxon>Caulobacteraceae</taxon>
        <taxon>Brevundimonas</taxon>
    </lineage>
</organism>
<feature type="region of interest" description="Disordered" evidence="1">
    <location>
        <begin position="281"/>
        <end position="303"/>
    </location>
</feature>
<evidence type="ECO:0000256" key="2">
    <source>
        <dbReference type="SAM" id="SignalP"/>
    </source>
</evidence>
<dbReference type="InterPro" id="IPR005546">
    <property type="entry name" value="Autotransporte_beta"/>
</dbReference>
<evidence type="ECO:0000259" key="3">
    <source>
        <dbReference type="PROSITE" id="PS51208"/>
    </source>
</evidence>
<evidence type="ECO:0000313" key="5">
    <source>
        <dbReference type="Proteomes" id="UP000545037"/>
    </source>
</evidence>
<dbReference type="EMBL" id="JACHOR010000002">
    <property type="protein sequence ID" value="MBB5745915.1"/>
    <property type="molecule type" value="Genomic_DNA"/>
</dbReference>